<gene>
    <name evidence="9" type="ORF">L0C25_10960</name>
</gene>
<dbReference type="GO" id="GO:0005886">
    <property type="term" value="C:plasma membrane"/>
    <property type="evidence" value="ECO:0007669"/>
    <property type="project" value="UniProtKB-SubCell"/>
</dbReference>
<dbReference type="Proteomes" id="UP001164390">
    <property type="component" value="Chromosome"/>
</dbReference>
<feature type="transmembrane region" description="Helical" evidence="8">
    <location>
        <begin position="252"/>
        <end position="273"/>
    </location>
</feature>
<dbReference type="GO" id="GO:0009252">
    <property type="term" value="P:peptidoglycan biosynthetic process"/>
    <property type="evidence" value="ECO:0007669"/>
    <property type="project" value="UniProtKB-KW"/>
</dbReference>
<evidence type="ECO:0000256" key="1">
    <source>
        <dbReference type="ARBA" id="ARBA00004651"/>
    </source>
</evidence>
<feature type="transmembrane region" description="Helical" evidence="8">
    <location>
        <begin position="497"/>
        <end position="520"/>
    </location>
</feature>
<feature type="transmembrane region" description="Helical" evidence="8">
    <location>
        <begin position="430"/>
        <end position="452"/>
    </location>
</feature>
<dbReference type="InterPro" id="IPR051050">
    <property type="entry name" value="Lipid_II_flippase_MurJ/MviN"/>
</dbReference>
<evidence type="ECO:0000313" key="10">
    <source>
        <dbReference type="Proteomes" id="UP001164390"/>
    </source>
</evidence>
<dbReference type="KEGG" id="sgrg:L0C25_10960"/>
<evidence type="ECO:0000256" key="7">
    <source>
        <dbReference type="ARBA" id="ARBA00023136"/>
    </source>
</evidence>
<sequence>MTARSERRWPAGWRGTVLGAAALITVLTVLARVAGFARNWVFAHTVGQTELNGVYMTVNTVPNILYEIVAGGALASLVVPLLAHAVAKNDREQVDRTASALLTWTIVVLTPLALAIAVLAEPIARFMLRDGAGVDVGASMLRVFAPQIVLYGIGVVLTGILQAHKRFGGPAVAPLLSSLVVIAAYVTYAVAAPRGTDLDTVTTGQQLILSVGTTLGVVALSLSLIVPLGRLRLRLRPSLRFPSGVGRSVRALAYAGVAALVAQQASVVVALLLGNAVSPVTTAVFVQAQTIYLLPWAVLAVPVATTVFPRLTESWASGDRTTYRAQLSASTCMIIVLACGSAAASIAAARPLARVMVQGVPGTNSVDELTAGIVGFAPGLLGYGLFALLSRALYATHETTSTAIACVVGWFTVIAADVVIASAFEESDRVLALAIGNSVGMTVLGAGLLWAVVRRAGAHALAGAPRVVAVSVTAGLAAAAVGWWFERLIDGGNAWAAVVQGLASALVAAAVFGALATAAIRAPIVSAVSALRGGATAETGDSDAETN</sequence>
<feature type="transmembrane region" description="Helical" evidence="8">
    <location>
        <begin position="208"/>
        <end position="231"/>
    </location>
</feature>
<comment type="subcellular location">
    <subcellularLocation>
        <location evidence="1">Cell membrane</location>
        <topology evidence="1">Multi-pass membrane protein</topology>
    </subcellularLocation>
</comment>
<keyword evidence="2" id="KW-1003">Cell membrane</keyword>
<dbReference type="GO" id="GO:0034204">
    <property type="term" value="P:lipid translocation"/>
    <property type="evidence" value="ECO:0007669"/>
    <property type="project" value="TreeGrafter"/>
</dbReference>
<evidence type="ECO:0000256" key="8">
    <source>
        <dbReference type="SAM" id="Phobius"/>
    </source>
</evidence>
<feature type="transmembrane region" description="Helical" evidence="8">
    <location>
        <begin position="401"/>
        <end position="424"/>
    </location>
</feature>
<dbReference type="RefSeq" id="WP_271636537.1">
    <property type="nucleotide sequence ID" value="NZ_CP094970.1"/>
</dbReference>
<evidence type="ECO:0000256" key="6">
    <source>
        <dbReference type="ARBA" id="ARBA00022989"/>
    </source>
</evidence>
<dbReference type="PRINTS" id="PR01806">
    <property type="entry name" value="VIRFACTRMVIN"/>
</dbReference>
<name>A0AA46TLN1_9ACTN</name>
<feature type="transmembrane region" description="Helical" evidence="8">
    <location>
        <begin position="64"/>
        <end position="87"/>
    </location>
</feature>
<keyword evidence="10" id="KW-1185">Reference proteome</keyword>
<feature type="transmembrane region" description="Helical" evidence="8">
    <location>
        <begin position="293"/>
        <end position="311"/>
    </location>
</feature>
<evidence type="ECO:0000256" key="4">
    <source>
        <dbReference type="ARBA" id="ARBA00022960"/>
    </source>
</evidence>
<evidence type="ECO:0000256" key="5">
    <source>
        <dbReference type="ARBA" id="ARBA00022984"/>
    </source>
</evidence>
<feature type="transmembrane region" description="Helical" evidence="8">
    <location>
        <begin position="99"/>
        <end position="120"/>
    </location>
</feature>
<feature type="transmembrane region" description="Helical" evidence="8">
    <location>
        <begin position="464"/>
        <end position="485"/>
    </location>
</feature>
<dbReference type="AlphaFoldDB" id="A0AA46TLN1"/>
<protein>
    <submittedName>
        <fullName evidence="9">MATE family efflux transporter</fullName>
    </submittedName>
</protein>
<dbReference type="Pfam" id="PF03023">
    <property type="entry name" value="MurJ"/>
    <property type="match status" value="1"/>
</dbReference>
<feature type="transmembrane region" description="Helical" evidence="8">
    <location>
        <begin position="167"/>
        <end position="188"/>
    </location>
</feature>
<organism evidence="9 10">
    <name type="scientific">Solicola gregarius</name>
    <dbReference type="NCBI Taxonomy" id="2908642"/>
    <lineage>
        <taxon>Bacteria</taxon>
        <taxon>Bacillati</taxon>
        <taxon>Actinomycetota</taxon>
        <taxon>Actinomycetes</taxon>
        <taxon>Propionibacteriales</taxon>
        <taxon>Nocardioidaceae</taxon>
        <taxon>Solicola</taxon>
    </lineage>
</organism>
<keyword evidence="4" id="KW-0133">Cell shape</keyword>
<keyword evidence="6 8" id="KW-1133">Transmembrane helix</keyword>
<dbReference type="PANTHER" id="PTHR47019">
    <property type="entry name" value="LIPID II FLIPPASE MURJ"/>
    <property type="match status" value="1"/>
</dbReference>
<dbReference type="GO" id="GO:0015648">
    <property type="term" value="F:lipid-linked peptidoglycan transporter activity"/>
    <property type="evidence" value="ECO:0007669"/>
    <property type="project" value="TreeGrafter"/>
</dbReference>
<dbReference type="InterPro" id="IPR004268">
    <property type="entry name" value="MurJ"/>
</dbReference>
<reference evidence="9" key="1">
    <citation type="submission" date="2022-01" db="EMBL/GenBank/DDBJ databases">
        <title>Nocardioidaceae gen. sp. A5X3R13.</title>
        <authorList>
            <person name="Lopez Marin M.A."/>
            <person name="Uhlik O."/>
        </authorList>
    </citation>
    <scope>NUCLEOTIDE SEQUENCE</scope>
    <source>
        <strain evidence="9">A5X3R13</strain>
    </source>
</reference>
<dbReference type="PANTHER" id="PTHR47019:SF1">
    <property type="entry name" value="LIPID II FLIPPASE MURJ"/>
    <property type="match status" value="1"/>
</dbReference>
<accession>A0AA46TLN1</accession>
<feature type="transmembrane region" description="Helical" evidence="8">
    <location>
        <begin position="140"/>
        <end position="160"/>
    </location>
</feature>
<evidence type="ECO:0000256" key="3">
    <source>
        <dbReference type="ARBA" id="ARBA00022692"/>
    </source>
</evidence>
<keyword evidence="5" id="KW-0573">Peptidoglycan synthesis</keyword>
<keyword evidence="7 8" id="KW-0472">Membrane</keyword>
<keyword evidence="3 8" id="KW-0812">Transmembrane</keyword>
<feature type="transmembrane region" description="Helical" evidence="8">
    <location>
        <begin position="369"/>
        <end position="389"/>
    </location>
</feature>
<proteinExistence type="predicted"/>
<evidence type="ECO:0000256" key="2">
    <source>
        <dbReference type="ARBA" id="ARBA00022475"/>
    </source>
</evidence>
<evidence type="ECO:0000313" key="9">
    <source>
        <dbReference type="EMBL" id="UYM07561.1"/>
    </source>
</evidence>
<feature type="transmembrane region" description="Helical" evidence="8">
    <location>
        <begin position="332"/>
        <end position="349"/>
    </location>
</feature>
<dbReference type="GO" id="GO:0008360">
    <property type="term" value="P:regulation of cell shape"/>
    <property type="evidence" value="ECO:0007669"/>
    <property type="project" value="UniProtKB-KW"/>
</dbReference>
<dbReference type="EMBL" id="CP094970">
    <property type="protein sequence ID" value="UYM07561.1"/>
    <property type="molecule type" value="Genomic_DNA"/>
</dbReference>